<proteinExistence type="predicted"/>
<dbReference type="Proteomes" id="UP001060215">
    <property type="component" value="Chromosome 8"/>
</dbReference>
<accession>A0ACC0GFG5</accession>
<organism evidence="1 2">
    <name type="scientific">Camellia lanceoleosa</name>
    <dbReference type="NCBI Taxonomy" id="1840588"/>
    <lineage>
        <taxon>Eukaryota</taxon>
        <taxon>Viridiplantae</taxon>
        <taxon>Streptophyta</taxon>
        <taxon>Embryophyta</taxon>
        <taxon>Tracheophyta</taxon>
        <taxon>Spermatophyta</taxon>
        <taxon>Magnoliopsida</taxon>
        <taxon>eudicotyledons</taxon>
        <taxon>Gunneridae</taxon>
        <taxon>Pentapetalae</taxon>
        <taxon>asterids</taxon>
        <taxon>Ericales</taxon>
        <taxon>Theaceae</taxon>
        <taxon>Camellia</taxon>
    </lineage>
</organism>
<sequence>MSVGVRELTVLGEFKPFGLIAEALDGKPTHQLPHNYSYFLFHPQLTKQRDEADGFDASSSSTDRSDHELFFRANRIIWSTGSRVYKRFTLPSSVIMACWCRMGDMSEASLCVLQSDSLTIYNTTGEEVSILLPRIVTSIWPLPFGLLLQQATDGSLPTYAPFPLSSPPSSARDILFRPKGDIGDSAQHNYTSPRTFDCVIKGDEASVSSHLILKDLLEEPQVTHIEERGKVSIMREFDERTIWTSDRIPLMASFNKGKMQHSLWVVEVVNSNLEMGNSKSADVVPSGVLPKQFSFRRIWQGKGSQTAASEVFLATDDDATPIICLLLQDQKELLSVRLQSVEINSEILYDIKPDMSWSVPAVAAAPVIVTCPRVKVGLLPCVDIMALTSENALLLYSGKQCLCRCVLPSFLGKDLVSHTLEPSEIASALRDLTIVGLADAVEGRVNVIVNNGQIYRCTLRRSPSSSLATDCIAAMAEGLTSSSYNEFLLLLWGNGDSAYLAKPDSSVDSEWESFRSVIMQMCRRPIPQRISDSGLQSSWEFLINSDFHKNYKKKFCIGFSPRTSLDLKGSVSSELFLDSAQSPAKSLYTELLMETLDALHALYESLKLDNLRKRDLGLLVVLLCNIAHFLAEDSYLDHYIRDFPRLSKNFGICQTSFSQKTPPSLFRWLENCLQHGCNAANISDLPLLIRKDGSSAVSWARKIVAFYSLLCGAEQIGMKLSSGVCCNIASGSSCTREQLTVLALVGERFGLQQLDLLPAGVSLPLRHALDNCRESPPTDWPAAAYILLGREDLAFACLAHSRKYKEIEPHTNVNLISMSTPYMLPLHPVTMPSLVSDTNGLETTKLEDSDSVDGTATDGMEHILNSSTQLRYGRDLRLNEARNLLCSARPVSIQTPVNPTASDQDLQQAQLWQLAQRTSALPLGRGAFTLATMHTLLTEALTVPKLVLAGRLPAQQNATVNLDPNIRNIQELKSWPEFHNAVASGLRLAPLQGKMSRTWIIYNKPEEPNVVHAGLLLALGLHGHLHVLTITDIYQYYSQEHESTTAGLMLGLAASYRGTMQPAISKSLYVHIPARHPSSYPELELPTLLQSAAVLSVGLLYEGSAHPQTMQFLMGEIGRRSGGDNVLERKGYAVSAGFSLGLVALGHGEDALGFMNTLVDRLFQYIGGKELQNERFSASIDDRNHSAGQMMDGTPVNVDVTAPGAIIALALMYLKTESEVIVSRLSIPCTHFQLQYVRPDFIMLRVIARNLIMWSRVHPSEDWIQSQIPEIIQNGVKRLGDEMGDIDETDAEAFVQAYVNIVAGACISLGLRFAGTKDGNAHELLYKYAVYFLNEIKPVSDTSGYTLPKGLSNYVDRGTLETCLHLIVLSLCVVMAGSGHLQTLRLLKFLRSRNCADGYTNYGIQMAVSLGIGFLFLGGGMRTFSTSNSSIAALLITLYPRLPTGPNDNQCHLQAFRHLYVLATEARWIQTVDVDTGLPVYAPLEVTIRETEHYAETSFSEVTPCILPERAILKTVRVCGPRYWPRAIELTPEEKPWWSFGDKNDPFNSGVLYIKRKVGVCSYVDDPTGCQSLLSRAMHKVFSLTSLRAGTSCSNDCLGASTVDQLVSTFSSNPSLVAFAQLCDDPSWNSRSDNSFQEFCLQVLLECVSKDRPALLQVYLSLYTTIGSMTDEVTCGSSILGDSLFLSSLKLAIAYYEALLRGKILTSRVGIVQSHFVGSLRKRVEELLNCFPGLKSDLCNYLESGRWPSEISEEGKASTFLSWYLQWYSVPAPNLIKAAVDKIKPMHAFTSIPILHLLFPRTHFSAVCEIDRFLLSS</sequence>
<name>A0ACC0GFG5_9ERIC</name>
<evidence type="ECO:0000313" key="2">
    <source>
        <dbReference type="Proteomes" id="UP001060215"/>
    </source>
</evidence>
<dbReference type="EMBL" id="CM045765">
    <property type="protein sequence ID" value="KAI7999699.1"/>
    <property type="molecule type" value="Genomic_DNA"/>
</dbReference>
<comment type="caution">
    <text evidence="1">The sequence shown here is derived from an EMBL/GenBank/DDBJ whole genome shotgun (WGS) entry which is preliminary data.</text>
</comment>
<gene>
    <name evidence="1" type="ORF">LOK49_LG09G02735</name>
</gene>
<reference evidence="1 2" key="1">
    <citation type="journal article" date="2022" name="Plant J.">
        <title>Chromosome-level genome of Camellia lanceoleosa provides a valuable resource for understanding genome evolution and self-incompatibility.</title>
        <authorList>
            <person name="Gong W."/>
            <person name="Xiao S."/>
            <person name="Wang L."/>
            <person name="Liao Z."/>
            <person name="Chang Y."/>
            <person name="Mo W."/>
            <person name="Hu G."/>
            <person name="Li W."/>
            <person name="Zhao G."/>
            <person name="Zhu H."/>
            <person name="Hu X."/>
            <person name="Ji K."/>
            <person name="Xiang X."/>
            <person name="Song Q."/>
            <person name="Yuan D."/>
            <person name="Jin S."/>
            <person name="Zhang L."/>
        </authorList>
    </citation>
    <scope>NUCLEOTIDE SEQUENCE [LARGE SCALE GENOMIC DNA]</scope>
    <source>
        <strain evidence="1">SQ_2022a</strain>
    </source>
</reference>
<evidence type="ECO:0000313" key="1">
    <source>
        <dbReference type="EMBL" id="KAI7999699.1"/>
    </source>
</evidence>
<keyword evidence="2" id="KW-1185">Reference proteome</keyword>
<protein>
    <submittedName>
        <fullName evidence="1">Anaphase-promoting complex subunit 1</fullName>
    </submittedName>
</protein>